<keyword evidence="7" id="KW-0486">Methionine biosynthesis</keyword>
<dbReference type="NCBIfam" id="TIGR01186">
    <property type="entry name" value="proV"/>
    <property type="match status" value="1"/>
</dbReference>
<dbReference type="STRING" id="1434108.MSBRM_1225"/>
<dbReference type="GO" id="GO:0031460">
    <property type="term" value="P:glycine betaine transport"/>
    <property type="evidence" value="ECO:0007669"/>
    <property type="project" value="InterPro"/>
</dbReference>
<dbReference type="SMART" id="SM00116">
    <property type="entry name" value="CBS"/>
    <property type="match status" value="2"/>
</dbReference>
<dbReference type="GO" id="GO:0016020">
    <property type="term" value="C:membrane"/>
    <property type="evidence" value="ECO:0007669"/>
    <property type="project" value="InterPro"/>
</dbReference>
<evidence type="ECO:0000256" key="5">
    <source>
        <dbReference type="ARBA" id="ARBA00022840"/>
    </source>
</evidence>
<evidence type="ECO:0000313" key="12">
    <source>
        <dbReference type="EMBL" id="AKB54223.1"/>
    </source>
</evidence>
<dbReference type="PANTHER" id="PTHR43869:SF1">
    <property type="entry name" value="GLYCINE BETAINE_PROLINE BETAINE TRANSPORT SYSTEM ATP-BINDING PROTEIN PROV"/>
    <property type="match status" value="1"/>
</dbReference>
<dbReference type="InterPro" id="IPR003593">
    <property type="entry name" value="AAA+_ATPase"/>
</dbReference>
<dbReference type="EMBL" id="CP009528">
    <property type="protein sequence ID" value="AKB54223.1"/>
    <property type="molecule type" value="Genomic_DNA"/>
</dbReference>
<evidence type="ECO:0000256" key="4">
    <source>
        <dbReference type="ARBA" id="ARBA00022741"/>
    </source>
</evidence>
<dbReference type="InterPro" id="IPR027417">
    <property type="entry name" value="P-loop_NTPase"/>
</dbReference>
<evidence type="ECO:0000256" key="1">
    <source>
        <dbReference type="ARBA" id="ARBA00005417"/>
    </source>
</evidence>
<dbReference type="AlphaFoldDB" id="A0A0E3QUB4"/>
<dbReference type="InterPro" id="IPR051921">
    <property type="entry name" value="ABC_osmolyte_uptake_ATP-bind"/>
</dbReference>
<dbReference type="GO" id="GO:0006950">
    <property type="term" value="P:response to stress"/>
    <property type="evidence" value="ECO:0007669"/>
    <property type="project" value="UniProtKB-ARBA"/>
</dbReference>
<keyword evidence="4" id="KW-0547">Nucleotide-binding</keyword>
<protein>
    <submittedName>
        <fullName evidence="12">Glycine betaine ABC transport system, ATP-binding protein OpuAA</fullName>
        <ecNumber evidence="12">3.6.3.32</ecNumber>
    </submittedName>
</protein>
<evidence type="ECO:0000313" key="13">
    <source>
        <dbReference type="Proteomes" id="UP000033033"/>
    </source>
</evidence>
<keyword evidence="8" id="KW-0129">CBS domain</keyword>
<dbReference type="InterPro" id="IPR017871">
    <property type="entry name" value="ABC_transporter-like_CS"/>
</dbReference>
<dbReference type="SUPFAM" id="SSF52540">
    <property type="entry name" value="P-loop containing nucleoside triphosphate hydrolases"/>
    <property type="match status" value="1"/>
</dbReference>
<dbReference type="GeneID" id="24844461"/>
<feature type="compositionally biased region" description="Basic and acidic residues" evidence="9">
    <location>
        <begin position="505"/>
        <end position="523"/>
    </location>
</feature>
<organism evidence="12 13">
    <name type="scientific">Methanosarcina barkeri MS</name>
    <dbReference type="NCBI Taxonomy" id="1434108"/>
    <lineage>
        <taxon>Archaea</taxon>
        <taxon>Methanobacteriati</taxon>
        <taxon>Methanobacteriota</taxon>
        <taxon>Stenosarchaea group</taxon>
        <taxon>Methanomicrobia</taxon>
        <taxon>Methanosarcinales</taxon>
        <taxon>Methanosarcinaceae</taxon>
        <taxon>Methanosarcina</taxon>
    </lineage>
</organism>
<dbReference type="SUPFAM" id="SSF54631">
    <property type="entry name" value="CBS-domain pair"/>
    <property type="match status" value="1"/>
</dbReference>
<feature type="domain" description="ABC transporter" evidence="10">
    <location>
        <begin position="7"/>
        <end position="267"/>
    </location>
</feature>
<name>A0A0E3QUB4_METBA</name>
<keyword evidence="2" id="KW-0813">Transport</keyword>
<dbReference type="EC" id="3.6.3.32" evidence="12"/>
<evidence type="ECO:0000259" key="11">
    <source>
        <dbReference type="PROSITE" id="PS51371"/>
    </source>
</evidence>
<dbReference type="Pfam" id="PF00005">
    <property type="entry name" value="ABC_tran"/>
    <property type="match status" value="1"/>
</dbReference>
<keyword evidence="13" id="KW-1185">Reference proteome</keyword>
<dbReference type="PROSITE" id="PS51371">
    <property type="entry name" value="CBS"/>
    <property type="match status" value="2"/>
</dbReference>
<dbReference type="KEGG" id="mby:MSBRM_1225"/>
<proteinExistence type="inferred from homology"/>
<feature type="domain" description="CBS" evidence="11">
    <location>
        <begin position="282"/>
        <end position="339"/>
    </location>
</feature>
<dbReference type="PATRIC" id="fig|1434108.4.peg.1513"/>
<dbReference type="FunFam" id="3.40.50.300:FF:000201">
    <property type="entry name" value="Glycine betaine/L-proline ABC transporter ATP-binding protein"/>
    <property type="match status" value="1"/>
</dbReference>
<dbReference type="GO" id="GO:0005524">
    <property type="term" value="F:ATP binding"/>
    <property type="evidence" value="ECO:0007669"/>
    <property type="project" value="UniProtKB-KW"/>
</dbReference>
<evidence type="ECO:0000259" key="10">
    <source>
        <dbReference type="PROSITE" id="PS50893"/>
    </source>
</evidence>
<dbReference type="HOGENOM" id="CLU_000604_2_0_2"/>
<feature type="region of interest" description="Disordered" evidence="9">
    <location>
        <begin position="397"/>
        <end position="523"/>
    </location>
</feature>
<gene>
    <name evidence="12" type="ORF">MSBRM_1225</name>
</gene>
<dbReference type="Gene3D" id="3.10.580.10">
    <property type="entry name" value="CBS-domain"/>
    <property type="match status" value="1"/>
</dbReference>
<comment type="similarity">
    <text evidence="1">Belongs to the ABC transporter superfamily.</text>
</comment>
<evidence type="ECO:0000256" key="6">
    <source>
        <dbReference type="ARBA" id="ARBA00022970"/>
    </source>
</evidence>
<evidence type="ECO:0000256" key="3">
    <source>
        <dbReference type="ARBA" id="ARBA00022605"/>
    </source>
</evidence>
<evidence type="ECO:0000256" key="7">
    <source>
        <dbReference type="ARBA" id="ARBA00023167"/>
    </source>
</evidence>
<evidence type="ECO:0000256" key="8">
    <source>
        <dbReference type="PROSITE-ProRule" id="PRU00703"/>
    </source>
</evidence>
<dbReference type="GO" id="GO:0009086">
    <property type="term" value="P:methionine biosynthetic process"/>
    <property type="evidence" value="ECO:0007669"/>
    <property type="project" value="UniProtKB-KW"/>
</dbReference>
<sequence>MNKKIKLEVRNITKVFGKNPQRVISLLKEGFSKSEIFDKTKQTVGLNNVNFEVYEGEIFVIMGLSGSGKSTLLRCLNRLVEPTAGEILIDGQNITQMNAEELRDVRRTKIGMVFQNFALLPHKNVLDNVAYGLEIQGIPKEKRFSKALVSIENVGLKGYEHSRITQLSGGMKQRVGLARALANDPEILLMDEAFSALDPLIRNEMQDELIALEDRVQKTIIFVSHDLNEALKLGDRIAIMKDGEVVQIGTPEEILTEPANSYVSRFVSGVDRSKILTAESVMKRPEPLVSINSGPRVAIQLMKDYGISSIYVVEGKNRHLKGILMIDDALEALRGGKSLEAAMFPEAPRVTPDRPLSEVISLIAGSQYPLAVVNDSGKLLGIIVRGNVLGALAMAGENGQAEASKEKNPEKRNSEERSVSEKTFEGKPAEKTVLIGKNEGEAGPPSKSLGVPNVQNSIDNGTASESVPINNETASESVPINNETASESVPINNETASEAVPAELTAKESLRSDSEQEPEVKTC</sequence>
<dbReference type="Gene3D" id="3.40.50.300">
    <property type="entry name" value="P-loop containing nucleotide triphosphate hydrolases"/>
    <property type="match status" value="1"/>
</dbReference>
<dbReference type="InterPro" id="IPR003439">
    <property type="entry name" value="ABC_transporter-like_ATP-bd"/>
</dbReference>
<dbReference type="Pfam" id="PF00571">
    <property type="entry name" value="CBS"/>
    <property type="match status" value="2"/>
</dbReference>
<dbReference type="GO" id="GO:0016887">
    <property type="term" value="F:ATP hydrolysis activity"/>
    <property type="evidence" value="ECO:0007669"/>
    <property type="project" value="InterPro"/>
</dbReference>
<dbReference type="PANTHER" id="PTHR43869">
    <property type="entry name" value="GLYCINE BETAINE/PROLINE BETAINE TRANSPORT SYSTEM ATP-BINDING PROTEIN PROV"/>
    <property type="match status" value="1"/>
</dbReference>
<keyword evidence="6" id="KW-0029">Amino-acid transport</keyword>
<dbReference type="PROSITE" id="PS00211">
    <property type="entry name" value="ABC_TRANSPORTER_1"/>
    <property type="match status" value="1"/>
</dbReference>
<feature type="compositionally biased region" description="Polar residues" evidence="9">
    <location>
        <begin position="453"/>
        <end position="496"/>
    </location>
</feature>
<dbReference type="CDD" id="cd03294">
    <property type="entry name" value="ABC_Pro_Gly_Betaine"/>
    <property type="match status" value="1"/>
</dbReference>
<feature type="compositionally biased region" description="Basic and acidic residues" evidence="9">
    <location>
        <begin position="403"/>
        <end position="430"/>
    </location>
</feature>
<keyword evidence="3" id="KW-0028">Amino-acid biosynthesis</keyword>
<keyword evidence="12" id="KW-0378">Hydrolase</keyword>
<keyword evidence="5 12" id="KW-0067">ATP-binding</keyword>
<dbReference type="PROSITE" id="PS50893">
    <property type="entry name" value="ABC_TRANSPORTER_2"/>
    <property type="match status" value="1"/>
</dbReference>
<dbReference type="InterPro" id="IPR046342">
    <property type="entry name" value="CBS_dom_sf"/>
</dbReference>
<evidence type="ECO:0000256" key="2">
    <source>
        <dbReference type="ARBA" id="ARBA00022448"/>
    </source>
</evidence>
<dbReference type="RefSeq" id="WP_048155111.1">
    <property type="nucleotide sequence ID" value="NZ_CP009528.1"/>
</dbReference>
<accession>A0A0E3QUB4</accession>
<feature type="domain" description="CBS" evidence="11">
    <location>
        <begin position="343"/>
        <end position="402"/>
    </location>
</feature>
<evidence type="ECO:0000256" key="9">
    <source>
        <dbReference type="SAM" id="MobiDB-lite"/>
    </source>
</evidence>
<dbReference type="Proteomes" id="UP000033033">
    <property type="component" value="Chromosome"/>
</dbReference>
<dbReference type="GO" id="GO:0006865">
    <property type="term" value="P:amino acid transport"/>
    <property type="evidence" value="ECO:0007669"/>
    <property type="project" value="UniProtKB-KW"/>
</dbReference>
<dbReference type="InterPro" id="IPR000644">
    <property type="entry name" value="CBS_dom"/>
</dbReference>
<reference evidence="12 13" key="1">
    <citation type="submission" date="2014-07" db="EMBL/GenBank/DDBJ databases">
        <title>Methanogenic archaea and the global carbon cycle.</title>
        <authorList>
            <person name="Henriksen J.R."/>
            <person name="Luke J."/>
            <person name="Reinhart S."/>
            <person name="Benedict M.N."/>
            <person name="Youngblut N.D."/>
            <person name="Metcalf M.E."/>
            <person name="Whitaker R.J."/>
            <person name="Metcalf W.W."/>
        </authorList>
    </citation>
    <scope>NUCLEOTIDE SEQUENCE [LARGE SCALE GENOMIC DNA]</scope>
    <source>
        <strain evidence="12 13">MS</strain>
    </source>
</reference>
<dbReference type="SMART" id="SM00382">
    <property type="entry name" value="AAA"/>
    <property type="match status" value="1"/>
</dbReference>
<dbReference type="InterPro" id="IPR005892">
    <property type="entry name" value="Gly-betaine_transp_ATP-bd"/>
</dbReference>